<dbReference type="GO" id="GO:0046872">
    <property type="term" value="F:metal ion binding"/>
    <property type="evidence" value="ECO:0007669"/>
    <property type="project" value="UniProtKB-KW"/>
</dbReference>
<evidence type="ECO:0000256" key="5">
    <source>
        <dbReference type="ARBA" id="ARBA00012229"/>
    </source>
</evidence>
<evidence type="ECO:0000256" key="2">
    <source>
        <dbReference type="ARBA" id="ARBA00001974"/>
    </source>
</evidence>
<dbReference type="Gene3D" id="1.10.490.10">
    <property type="entry name" value="Globins"/>
    <property type="match status" value="1"/>
</dbReference>
<comment type="catalytic activity">
    <reaction evidence="19">
        <text>2 nitric oxide + NADH + 2 O2 = 2 nitrate + NAD(+) + H(+)</text>
        <dbReference type="Rhea" id="RHEA:19469"/>
        <dbReference type="ChEBI" id="CHEBI:15378"/>
        <dbReference type="ChEBI" id="CHEBI:15379"/>
        <dbReference type="ChEBI" id="CHEBI:16480"/>
        <dbReference type="ChEBI" id="CHEBI:17632"/>
        <dbReference type="ChEBI" id="CHEBI:57540"/>
        <dbReference type="ChEBI" id="CHEBI:57945"/>
        <dbReference type="EC" id="1.14.12.17"/>
    </reaction>
</comment>
<comment type="cofactor">
    <cofactor evidence="2">
        <name>FAD</name>
        <dbReference type="ChEBI" id="CHEBI:57692"/>
    </cofactor>
</comment>
<dbReference type="InterPro" id="IPR012292">
    <property type="entry name" value="Globin/Proto"/>
</dbReference>
<comment type="similarity">
    <text evidence="4">Belongs to the globin family. Two-domain flavohemoproteins subfamily.</text>
</comment>
<dbReference type="InterPro" id="IPR039261">
    <property type="entry name" value="FNR_nucleotide-bd"/>
</dbReference>
<dbReference type="GO" id="GO:0008941">
    <property type="term" value="F:nitric oxide dioxygenase NAD(P)H activity"/>
    <property type="evidence" value="ECO:0007669"/>
    <property type="project" value="UniProtKB-EC"/>
</dbReference>
<dbReference type="InterPro" id="IPR001433">
    <property type="entry name" value="OxRdtase_FAD/NAD-bd"/>
</dbReference>
<organism evidence="24 25">
    <name type="scientific">Geomicrobium halophilum</name>
    <dbReference type="NCBI Taxonomy" id="549000"/>
    <lineage>
        <taxon>Bacteria</taxon>
        <taxon>Bacillati</taxon>
        <taxon>Bacillota</taxon>
        <taxon>Bacilli</taxon>
        <taxon>Bacillales</taxon>
        <taxon>Geomicrobium</taxon>
    </lineage>
</organism>
<feature type="domain" description="Globin" evidence="22">
    <location>
        <begin position="1"/>
        <end position="138"/>
    </location>
</feature>
<evidence type="ECO:0000256" key="10">
    <source>
        <dbReference type="ARBA" id="ARBA00022723"/>
    </source>
</evidence>
<dbReference type="EMBL" id="JACHHJ010000004">
    <property type="protein sequence ID" value="MBB6450846.1"/>
    <property type="molecule type" value="Genomic_DNA"/>
</dbReference>
<dbReference type="InterPro" id="IPR017927">
    <property type="entry name" value="FAD-bd_FR_type"/>
</dbReference>
<evidence type="ECO:0000313" key="25">
    <source>
        <dbReference type="Proteomes" id="UP000568839"/>
    </source>
</evidence>
<dbReference type="InterPro" id="IPR000971">
    <property type="entry name" value="Globin"/>
</dbReference>
<keyword evidence="12" id="KW-0521">NADP</keyword>
<dbReference type="CDD" id="cd14777">
    <property type="entry name" value="Yhb1-globin-like"/>
    <property type="match status" value="1"/>
</dbReference>
<feature type="domain" description="FAD-binding FR-type" evidence="23">
    <location>
        <begin position="152"/>
        <end position="264"/>
    </location>
</feature>
<dbReference type="SUPFAM" id="SSF46458">
    <property type="entry name" value="Globin-like"/>
    <property type="match status" value="1"/>
</dbReference>
<dbReference type="GO" id="GO:0005344">
    <property type="term" value="F:oxygen carrier activity"/>
    <property type="evidence" value="ECO:0007669"/>
    <property type="project" value="UniProtKB-KW"/>
</dbReference>
<keyword evidence="7 21" id="KW-0349">Heme</keyword>
<evidence type="ECO:0000256" key="6">
    <source>
        <dbReference type="ARBA" id="ARBA00014637"/>
    </source>
</evidence>
<dbReference type="GO" id="GO:0071949">
    <property type="term" value="F:FAD binding"/>
    <property type="evidence" value="ECO:0007669"/>
    <property type="project" value="TreeGrafter"/>
</dbReference>
<dbReference type="AlphaFoldDB" id="A0A841PUN3"/>
<comment type="catalytic activity">
    <reaction evidence="20">
        <text>2 nitric oxide + NADPH + 2 O2 = 2 nitrate + NADP(+) + H(+)</text>
        <dbReference type="Rhea" id="RHEA:19465"/>
        <dbReference type="ChEBI" id="CHEBI:15378"/>
        <dbReference type="ChEBI" id="CHEBI:15379"/>
        <dbReference type="ChEBI" id="CHEBI:16480"/>
        <dbReference type="ChEBI" id="CHEBI:17632"/>
        <dbReference type="ChEBI" id="CHEBI:57783"/>
        <dbReference type="ChEBI" id="CHEBI:58349"/>
        <dbReference type="EC" id="1.14.12.17"/>
    </reaction>
</comment>
<dbReference type="InterPro" id="IPR008333">
    <property type="entry name" value="Cbr1-like_FAD-bd_dom"/>
</dbReference>
<evidence type="ECO:0000259" key="22">
    <source>
        <dbReference type="PROSITE" id="PS01033"/>
    </source>
</evidence>
<dbReference type="FunFam" id="2.40.30.10:FF:000034">
    <property type="entry name" value="Flavohemoprotein"/>
    <property type="match status" value="1"/>
</dbReference>
<evidence type="ECO:0000256" key="8">
    <source>
        <dbReference type="ARBA" id="ARBA00022621"/>
    </source>
</evidence>
<keyword evidence="10" id="KW-0479">Metal-binding</keyword>
<gene>
    <name evidence="24" type="ORF">HNR44_002836</name>
</gene>
<dbReference type="Gene3D" id="3.40.50.80">
    <property type="entry name" value="Nucleotide-binding domain of ferredoxin-NADP reductase (FNR) module"/>
    <property type="match status" value="1"/>
</dbReference>
<protein>
    <recommendedName>
        <fullName evidence="6">Flavohemoprotein</fullName>
        <ecNumber evidence="5">1.14.12.17</ecNumber>
    </recommendedName>
    <alternativeName>
        <fullName evidence="17">Flavohemoglobin</fullName>
    </alternativeName>
    <alternativeName>
        <fullName evidence="16">Hemoglobin-like protein</fullName>
    </alternativeName>
    <alternativeName>
        <fullName evidence="18">Nitric oxide dioxygenase</fullName>
    </alternativeName>
</protein>
<comment type="caution">
    <text evidence="24">The sequence shown here is derived from an EMBL/GenBank/DDBJ whole genome shotgun (WGS) entry which is preliminary data.</text>
</comment>
<evidence type="ECO:0000256" key="19">
    <source>
        <dbReference type="ARBA" id="ARBA00048649"/>
    </source>
</evidence>
<dbReference type="Pfam" id="PF00970">
    <property type="entry name" value="FAD_binding_6"/>
    <property type="match status" value="1"/>
</dbReference>
<evidence type="ECO:0000256" key="4">
    <source>
        <dbReference type="ARBA" id="ARBA00008414"/>
    </source>
</evidence>
<dbReference type="GO" id="GO:0046210">
    <property type="term" value="P:nitric oxide catabolic process"/>
    <property type="evidence" value="ECO:0007669"/>
    <property type="project" value="TreeGrafter"/>
</dbReference>
<dbReference type="Gene3D" id="2.40.30.10">
    <property type="entry name" value="Translation factors"/>
    <property type="match status" value="1"/>
</dbReference>
<proteinExistence type="inferred from homology"/>
<dbReference type="GO" id="GO:0020037">
    <property type="term" value="F:heme binding"/>
    <property type="evidence" value="ECO:0007669"/>
    <property type="project" value="InterPro"/>
</dbReference>
<sequence length="391" mass="44638">MLSNHHVSMIKESAPVLAEKGEFITTRFYEQMFEAHPELLNIFNHRNQKQGTQPKALRNTLYAAALNIEQLETLVPVVKQIAHKHRALQVLPEHYPIVGHYLLKAMKEELGEDASDEWLEAWQEAYQVVADIFIDAEKALYKEVKQQPGGWSGFRTFVIDQKQKESNEVTSFYLTPEDGGEIPTFLPGQYLTFQVQLPGEEHTHMRHYSLSDSPEKTYYRISIKREDASNQEMPAGKVSNYLHDHIEEGDQLQVSAPAGVFTVDLTSDEPIALLGAGIGQTPLMSMAKAALSVNPERKVNFVYTVENEENHALLEDMNHLDREYENFNAYIRYTHTEGRIKQEFLSSVVDGNTQKFYLCGPVSFTTDMKNDLLEKGVAEENIEREQFKPSI</sequence>
<dbReference type="PANTHER" id="PTHR43396">
    <property type="entry name" value="FLAVOHEMOPROTEIN"/>
    <property type="match status" value="1"/>
</dbReference>
<keyword evidence="25" id="KW-1185">Reference proteome</keyword>
<evidence type="ECO:0000256" key="11">
    <source>
        <dbReference type="ARBA" id="ARBA00022827"/>
    </source>
</evidence>
<comment type="cofactor">
    <cofactor evidence="1">
        <name>heme b</name>
        <dbReference type="ChEBI" id="CHEBI:60344"/>
    </cofactor>
</comment>
<name>A0A841PUN3_9BACL</name>
<keyword evidence="11" id="KW-0274">FAD</keyword>
<keyword evidence="13 24" id="KW-0560">Oxidoreductase</keyword>
<evidence type="ECO:0000256" key="21">
    <source>
        <dbReference type="RuleBase" id="RU000356"/>
    </source>
</evidence>
<dbReference type="CDD" id="cd06184">
    <property type="entry name" value="flavohem_like_fad_nad_binding"/>
    <property type="match status" value="1"/>
</dbReference>
<evidence type="ECO:0000256" key="16">
    <source>
        <dbReference type="ARBA" id="ARBA00030024"/>
    </source>
</evidence>
<dbReference type="PROSITE" id="PS01033">
    <property type="entry name" value="GLOBIN"/>
    <property type="match status" value="1"/>
</dbReference>
<reference evidence="24 25" key="1">
    <citation type="submission" date="2020-08" db="EMBL/GenBank/DDBJ databases">
        <title>Genomic Encyclopedia of Type Strains, Phase IV (KMG-IV): sequencing the most valuable type-strain genomes for metagenomic binning, comparative biology and taxonomic classification.</title>
        <authorList>
            <person name="Goeker M."/>
        </authorList>
    </citation>
    <scope>NUCLEOTIDE SEQUENCE [LARGE SCALE GENOMIC DNA]</scope>
    <source>
        <strain evidence="24 25">DSM 21769</strain>
    </source>
</reference>
<evidence type="ECO:0000256" key="13">
    <source>
        <dbReference type="ARBA" id="ARBA00023002"/>
    </source>
</evidence>
<evidence type="ECO:0000313" key="24">
    <source>
        <dbReference type="EMBL" id="MBB6450846.1"/>
    </source>
</evidence>
<dbReference type="InterPro" id="IPR017938">
    <property type="entry name" value="Riboflavin_synthase-like_b-brl"/>
</dbReference>
<evidence type="ECO:0000256" key="7">
    <source>
        <dbReference type="ARBA" id="ARBA00022617"/>
    </source>
</evidence>
<keyword evidence="9" id="KW-0285">Flavoprotein</keyword>
<dbReference type="NCBIfam" id="NF009805">
    <property type="entry name" value="PRK13289.1"/>
    <property type="match status" value="1"/>
</dbReference>
<evidence type="ECO:0000256" key="1">
    <source>
        <dbReference type="ARBA" id="ARBA00001970"/>
    </source>
</evidence>
<dbReference type="PANTHER" id="PTHR43396:SF3">
    <property type="entry name" value="FLAVOHEMOPROTEIN"/>
    <property type="match status" value="1"/>
</dbReference>
<dbReference type="EC" id="1.14.12.17" evidence="5"/>
<evidence type="ECO:0000256" key="9">
    <source>
        <dbReference type="ARBA" id="ARBA00022630"/>
    </source>
</evidence>
<dbReference type="SUPFAM" id="SSF63380">
    <property type="entry name" value="Riboflavin synthase domain-like"/>
    <property type="match status" value="1"/>
</dbReference>
<dbReference type="GO" id="GO:0071500">
    <property type="term" value="P:cellular response to nitrosative stress"/>
    <property type="evidence" value="ECO:0007669"/>
    <property type="project" value="TreeGrafter"/>
</dbReference>
<keyword evidence="21" id="KW-0813">Transport</keyword>
<dbReference type="InterPro" id="IPR009050">
    <property type="entry name" value="Globin-like_sf"/>
</dbReference>
<evidence type="ECO:0000256" key="15">
    <source>
        <dbReference type="ARBA" id="ARBA00023027"/>
    </source>
</evidence>
<keyword evidence="15" id="KW-0520">NAD</keyword>
<dbReference type="Pfam" id="PF00175">
    <property type="entry name" value="NAD_binding_1"/>
    <property type="match status" value="1"/>
</dbReference>
<dbReference type="PROSITE" id="PS51384">
    <property type="entry name" value="FAD_FR"/>
    <property type="match status" value="1"/>
</dbReference>
<dbReference type="GO" id="GO:0019825">
    <property type="term" value="F:oxygen binding"/>
    <property type="evidence" value="ECO:0007669"/>
    <property type="project" value="InterPro"/>
</dbReference>
<evidence type="ECO:0000256" key="18">
    <source>
        <dbReference type="ARBA" id="ARBA00033187"/>
    </source>
</evidence>
<evidence type="ECO:0000256" key="17">
    <source>
        <dbReference type="ARBA" id="ARBA00030929"/>
    </source>
</evidence>
<evidence type="ECO:0000256" key="12">
    <source>
        <dbReference type="ARBA" id="ARBA00022857"/>
    </source>
</evidence>
<evidence type="ECO:0000256" key="20">
    <source>
        <dbReference type="ARBA" id="ARBA00049433"/>
    </source>
</evidence>
<dbReference type="Pfam" id="PF00042">
    <property type="entry name" value="Globin"/>
    <property type="match status" value="1"/>
</dbReference>
<evidence type="ECO:0000259" key="23">
    <source>
        <dbReference type="PROSITE" id="PS51384"/>
    </source>
</evidence>
<evidence type="ECO:0000256" key="14">
    <source>
        <dbReference type="ARBA" id="ARBA00023004"/>
    </source>
</evidence>
<dbReference type="RefSeq" id="WP_184404909.1">
    <property type="nucleotide sequence ID" value="NZ_JACHHJ010000004.1"/>
</dbReference>
<comment type="similarity">
    <text evidence="3">In the C-terminal section; belongs to the flavoprotein pyridine nucleotide cytochrome reductase family.</text>
</comment>
<dbReference type="Proteomes" id="UP000568839">
    <property type="component" value="Unassembled WGS sequence"/>
</dbReference>
<dbReference type="SUPFAM" id="SSF52343">
    <property type="entry name" value="Ferredoxin reductase-like, C-terminal NADP-linked domain"/>
    <property type="match status" value="1"/>
</dbReference>
<keyword evidence="8 21" id="KW-0561">Oxygen transport</keyword>
<accession>A0A841PUN3</accession>
<keyword evidence="24" id="KW-0223">Dioxygenase</keyword>
<dbReference type="FunFam" id="1.10.490.10:FF:000003">
    <property type="entry name" value="Flavohemoprotein"/>
    <property type="match status" value="1"/>
</dbReference>
<evidence type="ECO:0000256" key="3">
    <source>
        <dbReference type="ARBA" id="ARBA00006401"/>
    </source>
</evidence>
<keyword evidence="14" id="KW-0408">Iron</keyword>